<dbReference type="KEGG" id="pbf:CFX0092_A0574"/>
<sequence length="266" mass="29343">MNAQEIMTDYHMHSTFSVDGQDSIEALCWRALALGLTEIAVTEHAEWHGRWHGGPFDATAYFAELNRLKDEFAPRGLTLLSGVELGNPHEFARPAAALLAAHPFDVRIASLHWLHGENIHDASCFAGRDPQDVYADYFSALGHMAADFSSIDVVAHFDRILWRGTMLGAPLQPRRLEGVIRDALATIAWRGLALELNTRFLNHTPGWRPALTTMLRWYGEEGGARVVVNSDAHRVSQMGANLEIARAVLDEAGLEPATLQPATAFA</sequence>
<dbReference type="GO" id="GO:0005737">
    <property type="term" value="C:cytoplasm"/>
    <property type="evidence" value="ECO:0007669"/>
    <property type="project" value="TreeGrafter"/>
</dbReference>
<comment type="pathway">
    <text evidence="1 8">Amino-acid biosynthesis; L-histidine biosynthesis; L-histidine from 5-phospho-alpha-D-ribose 1-diphosphate: step 8/9.</text>
</comment>
<dbReference type="UniPathway" id="UPA00031">
    <property type="reaction ID" value="UER00013"/>
</dbReference>
<reference evidence="10" key="1">
    <citation type="submission" date="2016-01" db="EMBL/GenBank/DDBJ databases">
        <authorList>
            <person name="Mcilroy J.S."/>
            <person name="Karst M S."/>
            <person name="Albertsen M."/>
        </authorList>
    </citation>
    <scope>NUCLEOTIDE SEQUENCE</scope>
    <source>
        <strain evidence="10">Cfx-K</strain>
    </source>
</reference>
<dbReference type="InterPro" id="IPR010140">
    <property type="entry name" value="Histidinol_P_phosphatase_HisJ"/>
</dbReference>
<dbReference type="NCBIfam" id="TIGR01856">
    <property type="entry name" value="hisJ_fam"/>
    <property type="match status" value="1"/>
</dbReference>
<evidence type="ECO:0000256" key="1">
    <source>
        <dbReference type="ARBA" id="ARBA00004970"/>
    </source>
</evidence>
<dbReference type="Proteomes" id="UP000215027">
    <property type="component" value="Chromosome I"/>
</dbReference>
<dbReference type="EMBL" id="LN890655">
    <property type="protein sequence ID" value="CUS02452.2"/>
    <property type="molecule type" value="Genomic_DNA"/>
</dbReference>
<proteinExistence type="inferred from homology"/>
<evidence type="ECO:0000256" key="3">
    <source>
        <dbReference type="ARBA" id="ARBA00013085"/>
    </source>
</evidence>
<keyword evidence="6 8" id="KW-0368">Histidine biosynthesis</keyword>
<evidence type="ECO:0000256" key="2">
    <source>
        <dbReference type="ARBA" id="ARBA00009152"/>
    </source>
</evidence>
<evidence type="ECO:0000256" key="6">
    <source>
        <dbReference type="ARBA" id="ARBA00023102"/>
    </source>
</evidence>
<dbReference type="Pfam" id="PF02811">
    <property type="entry name" value="PHP"/>
    <property type="match status" value="1"/>
</dbReference>
<dbReference type="PANTHER" id="PTHR21039">
    <property type="entry name" value="HISTIDINOL PHOSPHATASE-RELATED"/>
    <property type="match status" value="1"/>
</dbReference>
<comment type="catalytic activity">
    <reaction evidence="7 8">
        <text>L-histidinol phosphate + H2O = L-histidinol + phosphate</text>
        <dbReference type="Rhea" id="RHEA:14465"/>
        <dbReference type="ChEBI" id="CHEBI:15377"/>
        <dbReference type="ChEBI" id="CHEBI:43474"/>
        <dbReference type="ChEBI" id="CHEBI:57699"/>
        <dbReference type="ChEBI" id="CHEBI:57980"/>
        <dbReference type="EC" id="3.1.3.15"/>
    </reaction>
</comment>
<dbReference type="AlphaFoldDB" id="A0A160SZG6"/>
<organism evidence="10 11">
    <name type="scientific">Candidatus Promineifilum breve</name>
    <dbReference type="NCBI Taxonomy" id="1806508"/>
    <lineage>
        <taxon>Bacteria</taxon>
        <taxon>Bacillati</taxon>
        <taxon>Chloroflexota</taxon>
        <taxon>Ardenticatenia</taxon>
        <taxon>Candidatus Promineifilales</taxon>
        <taxon>Candidatus Promineifilaceae</taxon>
        <taxon>Candidatus Promineifilum</taxon>
    </lineage>
</organism>
<accession>A0A160SZG6</accession>
<keyword evidence="5 8" id="KW-0378">Hydrolase</keyword>
<evidence type="ECO:0000256" key="5">
    <source>
        <dbReference type="ARBA" id="ARBA00022801"/>
    </source>
</evidence>
<gene>
    <name evidence="10" type="ORF">CFX0092_A0574</name>
</gene>
<evidence type="ECO:0000259" key="9">
    <source>
        <dbReference type="SMART" id="SM00481"/>
    </source>
</evidence>
<evidence type="ECO:0000313" key="10">
    <source>
        <dbReference type="EMBL" id="CUS02452.2"/>
    </source>
</evidence>
<dbReference type="SMART" id="SM00481">
    <property type="entry name" value="POLIIIAc"/>
    <property type="match status" value="1"/>
</dbReference>
<dbReference type="InterPro" id="IPR016195">
    <property type="entry name" value="Pol/histidinol_Pase-like"/>
</dbReference>
<comment type="similarity">
    <text evidence="2 8">Belongs to the PHP hydrolase family. HisK subfamily.</text>
</comment>
<dbReference type="InterPro" id="IPR004013">
    <property type="entry name" value="PHP_dom"/>
</dbReference>
<dbReference type="InterPro" id="IPR003141">
    <property type="entry name" value="Pol/His_phosphatase_N"/>
</dbReference>
<evidence type="ECO:0000256" key="8">
    <source>
        <dbReference type="RuleBase" id="RU366003"/>
    </source>
</evidence>
<protein>
    <recommendedName>
        <fullName evidence="3 8">Histidinol-phosphatase</fullName>
        <shortName evidence="8">HolPase</shortName>
        <ecNumber evidence="3 8">3.1.3.15</ecNumber>
    </recommendedName>
</protein>
<feature type="domain" description="Polymerase/histidinol phosphatase N-terminal" evidence="9">
    <location>
        <begin position="8"/>
        <end position="89"/>
    </location>
</feature>
<dbReference type="EC" id="3.1.3.15" evidence="3 8"/>
<keyword evidence="11" id="KW-1185">Reference proteome</keyword>
<dbReference type="GO" id="GO:0000105">
    <property type="term" value="P:L-histidine biosynthetic process"/>
    <property type="evidence" value="ECO:0007669"/>
    <property type="project" value="UniProtKB-UniRule"/>
</dbReference>
<dbReference type="GO" id="GO:0004401">
    <property type="term" value="F:histidinol-phosphatase activity"/>
    <property type="evidence" value="ECO:0007669"/>
    <property type="project" value="UniProtKB-UniRule"/>
</dbReference>
<dbReference type="SUPFAM" id="SSF89550">
    <property type="entry name" value="PHP domain-like"/>
    <property type="match status" value="1"/>
</dbReference>
<evidence type="ECO:0000313" key="11">
    <source>
        <dbReference type="Proteomes" id="UP000215027"/>
    </source>
</evidence>
<dbReference type="Gene3D" id="3.20.20.140">
    <property type="entry name" value="Metal-dependent hydrolases"/>
    <property type="match status" value="1"/>
</dbReference>
<evidence type="ECO:0000256" key="4">
    <source>
        <dbReference type="ARBA" id="ARBA00022605"/>
    </source>
</evidence>
<keyword evidence="4 8" id="KW-0028">Amino-acid biosynthesis</keyword>
<evidence type="ECO:0000256" key="7">
    <source>
        <dbReference type="ARBA" id="ARBA00049158"/>
    </source>
</evidence>
<dbReference type="PANTHER" id="PTHR21039:SF0">
    <property type="entry name" value="HISTIDINOL-PHOSPHATASE"/>
    <property type="match status" value="1"/>
</dbReference>
<name>A0A160SZG6_9CHLR</name>